<dbReference type="AlphaFoldDB" id="A0A5A7P014"/>
<dbReference type="EMBL" id="BKCP01000780">
    <property type="protein sequence ID" value="GER26113.1"/>
    <property type="molecule type" value="Genomic_DNA"/>
</dbReference>
<protein>
    <submittedName>
        <fullName evidence="1">Cold shock domain protein 3</fullName>
    </submittedName>
</protein>
<gene>
    <name evidence="1" type="ORF">STAS_01743</name>
</gene>
<evidence type="ECO:0000313" key="2">
    <source>
        <dbReference type="Proteomes" id="UP000325081"/>
    </source>
</evidence>
<reference evidence="2" key="1">
    <citation type="journal article" date="2019" name="Curr. Biol.">
        <title>Genome Sequence of Striga asiatica Provides Insight into the Evolution of Plant Parasitism.</title>
        <authorList>
            <person name="Yoshida S."/>
            <person name="Kim S."/>
            <person name="Wafula E.K."/>
            <person name="Tanskanen J."/>
            <person name="Kim Y.M."/>
            <person name="Honaas L."/>
            <person name="Yang Z."/>
            <person name="Spallek T."/>
            <person name="Conn C.E."/>
            <person name="Ichihashi Y."/>
            <person name="Cheong K."/>
            <person name="Cui S."/>
            <person name="Der J.P."/>
            <person name="Gundlach H."/>
            <person name="Jiao Y."/>
            <person name="Hori C."/>
            <person name="Ishida J.K."/>
            <person name="Kasahara H."/>
            <person name="Kiba T."/>
            <person name="Kim M.S."/>
            <person name="Koo N."/>
            <person name="Laohavisit A."/>
            <person name="Lee Y.H."/>
            <person name="Lumba S."/>
            <person name="McCourt P."/>
            <person name="Mortimer J.C."/>
            <person name="Mutuku J.M."/>
            <person name="Nomura T."/>
            <person name="Sasaki-Sekimoto Y."/>
            <person name="Seto Y."/>
            <person name="Wang Y."/>
            <person name="Wakatake T."/>
            <person name="Sakakibara H."/>
            <person name="Demura T."/>
            <person name="Yamaguchi S."/>
            <person name="Yoneyama K."/>
            <person name="Manabe R.I."/>
            <person name="Nelson D.C."/>
            <person name="Schulman A.H."/>
            <person name="Timko M.P."/>
            <person name="dePamphilis C.W."/>
            <person name="Choi D."/>
            <person name="Shirasu K."/>
        </authorList>
    </citation>
    <scope>NUCLEOTIDE SEQUENCE [LARGE SCALE GENOMIC DNA]</scope>
    <source>
        <strain evidence="2">cv. UVA1</strain>
    </source>
</reference>
<organism evidence="1 2">
    <name type="scientific">Striga asiatica</name>
    <name type="common">Asiatic witchweed</name>
    <name type="synonym">Buchnera asiatica</name>
    <dbReference type="NCBI Taxonomy" id="4170"/>
    <lineage>
        <taxon>Eukaryota</taxon>
        <taxon>Viridiplantae</taxon>
        <taxon>Streptophyta</taxon>
        <taxon>Embryophyta</taxon>
        <taxon>Tracheophyta</taxon>
        <taxon>Spermatophyta</taxon>
        <taxon>Magnoliopsida</taxon>
        <taxon>eudicotyledons</taxon>
        <taxon>Gunneridae</taxon>
        <taxon>Pentapetalae</taxon>
        <taxon>asterids</taxon>
        <taxon>lamiids</taxon>
        <taxon>Lamiales</taxon>
        <taxon>Orobanchaceae</taxon>
        <taxon>Buchnereae</taxon>
        <taxon>Striga</taxon>
    </lineage>
</organism>
<accession>A0A5A7P014</accession>
<dbReference type="Proteomes" id="UP000325081">
    <property type="component" value="Unassembled WGS sequence"/>
</dbReference>
<name>A0A5A7P014_STRAF</name>
<evidence type="ECO:0000313" key="1">
    <source>
        <dbReference type="EMBL" id="GER26113.1"/>
    </source>
</evidence>
<sequence>MANALRRLSRSSSRYSWLVRSEGHGRLNPAHGGSKMATNQTVRGAIRSLWSSLHACRRWLPCAVMNAERRGCYVLSIKKAGDTDRGRKEPDIYLESKVMLATVRIALRMQTSRRWCVAKPEKLL</sequence>
<keyword evidence="2" id="KW-1185">Reference proteome</keyword>
<comment type="caution">
    <text evidence="1">The sequence shown here is derived from an EMBL/GenBank/DDBJ whole genome shotgun (WGS) entry which is preliminary data.</text>
</comment>
<proteinExistence type="predicted"/>